<dbReference type="PANTHER" id="PTHR13285:SF18">
    <property type="entry name" value="PROTEIN-CYSTEINE N-PALMITOYLTRANSFERASE RASP"/>
    <property type="match status" value="1"/>
</dbReference>
<comment type="pathway">
    <text evidence="2">Glycan biosynthesis; alginate biosynthesis.</text>
</comment>
<comment type="subcellular location">
    <subcellularLocation>
        <location evidence="1">Cell membrane</location>
        <topology evidence="1">Multi-pass membrane protein</topology>
    </subcellularLocation>
</comment>
<keyword evidence="8 12" id="KW-1133">Transmembrane helix</keyword>
<evidence type="ECO:0000256" key="5">
    <source>
        <dbReference type="ARBA" id="ARBA00022475"/>
    </source>
</evidence>
<evidence type="ECO:0000256" key="2">
    <source>
        <dbReference type="ARBA" id="ARBA00005182"/>
    </source>
</evidence>
<name>A0A6N9HFQ4_9BURK</name>
<dbReference type="GO" id="GO:0042121">
    <property type="term" value="P:alginic acid biosynthetic process"/>
    <property type="evidence" value="ECO:0007669"/>
    <property type="project" value="UniProtKB-KW"/>
</dbReference>
<evidence type="ECO:0000256" key="9">
    <source>
        <dbReference type="ARBA" id="ARBA00023136"/>
    </source>
</evidence>
<evidence type="ECO:0000256" key="7">
    <source>
        <dbReference type="ARBA" id="ARBA00022841"/>
    </source>
</evidence>
<feature type="transmembrane region" description="Helical" evidence="12">
    <location>
        <begin position="78"/>
        <end position="96"/>
    </location>
</feature>
<feature type="transmembrane region" description="Helical" evidence="12">
    <location>
        <begin position="315"/>
        <end position="344"/>
    </location>
</feature>
<protein>
    <recommendedName>
        <fullName evidence="4">Probable alginate O-acetylase AlgI</fullName>
    </recommendedName>
    <alternativeName>
        <fullName evidence="10">Alginate biosynthesis protein AlgI</fullName>
    </alternativeName>
</protein>
<keyword evidence="14" id="KW-1185">Reference proteome</keyword>
<feature type="transmembrane region" description="Helical" evidence="12">
    <location>
        <begin position="440"/>
        <end position="458"/>
    </location>
</feature>
<dbReference type="GO" id="GO:0016746">
    <property type="term" value="F:acyltransferase activity"/>
    <property type="evidence" value="ECO:0007669"/>
    <property type="project" value="UniProtKB-KW"/>
</dbReference>
<evidence type="ECO:0000256" key="10">
    <source>
        <dbReference type="ARBA" id="ARBA00031030"/>
    </source>
</evidence>
<keyword evidence="7" id="KW-0016">Alginate biosynthesis</keyword>
<feature type="transmembrane region" description="Helical" evidence="12">
    <location>
        <begin position="38"/>
        <end position="66"/>
    </location>
</feature>
<dbReference type="Proteomes" id="UP000448575">
    <property type="component" value="Unassembled WGS sequence"/>
</dbReference>
<dbReference type="InterPro" id="IPR051085">
    <property type="entry name" value="MB_O-acyltransferase"/>
</dbReference>
<keyword evidence="9 11" id="KW-0472">Membrane</keyword>
<accession>A0A6N9HFQ4</accession>
<dbReference type="PIRSF" id="PIRSF016636">
    <property type="entry name" value="AlgI_DltB"/>
    <property type="match status" value="1"/>
</dbReference>
<feature type="transmembrane region" description="Helical" evidence="12">
    <location>
        <begin position="227"/>
        <end position="245"/>
    </location>
</feature>
<dbReference type="InterPro" id="IPR024194">
    <property type="entry name" value="Ac/AlaTfrase_AlgI/DltB"/>
</dbReference>
<feature type="transmembrane region" description="Helical" evidence="12">
    <location>
        <begin position="116"/>
        <end position="135"/>
    </location>
</feature>
<evidence type="ECO:0000256" key="12">
    <source>
        <dbReference type="SAM" id="Phobius"/>
    </source>
</evidence>
<reference evidence="13 14" key="1">
    <citation type="submission" date="2019-12" db="EMBL/GenBank/DDBJ databases">
        <title>Novel species isolated from a subtropical stream in China.</title>
        <authorList>
            <person name="Lu H."/>
        </authorList>
    </citation>
    <scope>NUCLEOTIDE SEQUENCE [LARGE SCALE GENOMIC DNA]</scope>
    <source>
        <strain evidence="13 14">DS3</strain>
    </source>
</reference>
<proteinExistence type="inferred from homology"/>
<gene>
    <name evidence="13" type="ORF">GTP41_09755</name>
</gene>
<keyword evidence="6 12" id="KW-0812">Transmembrane</keyword>
<dbReference type="AlphaFoldDB" id="A0A6N9HFQ4"/>
<sequence>MVFSSPAFLFLFLPAFFALYCLLPRALRNGFVLLASIGFYVLGAGALTVVALAMLLANWGLAFILGNWRTTAPARARVLLGLAIAANLLPLVFYKYLGFLAQVTGDLLHLDLAGTVARLGIVLPLGISFYVFHFLSYLLDVHAGRIVPERRLHKFAIYIFLFPHLIAGPVVRYAEVREQLELRHRKLLQSDMFWGVVIFVLGLAKKVLVADPLGAVSDQLHAPGVPLTTYAAWLGAICYSFQIYFDFSGYTDMAIGMARMMGFRFPRNFNRPYAADSITEFWQRWHMTLSRFFRDYLYIPLGGNRGSALRTYRNLVVVFVLCALWHGAAYTFLAWGIGHGLLLVAERAGWLKMSSWRLGSLPLFLVATLLWVPFRASSMDEANRFWRAMAGLGEAPLWQQANAALTEPKVLFLLLVAGAMCLLGDNAFDRLRWRVLRRPLWLGSASAGLYVLACLSVVERGFNPFIYFQF</sequence>
<feature type="transmembrane region" description="Helical" evidence="12">
    <location>
        <begin position="193"/>
        <end position="215"/>
    </location>
</feature>
<dbReference type="InterPro" id="IPR028362">
    <property type="entry name" value="AlgI"/>
</dbReference>
<dbReference type="InterPro" id="IPR004299">
    <property type="entry name" value="MBOAT_fam"/>
</dbReference>
<evidence type="ECO:0000256" key="8">
    <source>
        <dbReference type="ARBA" id="ARBA00022989"/>
    </source>
</evidence>
<feature type="transmembrane region" description="Helical" evidence="12">
    <location>
        <begin position="356"/>
        <end position="374"/>
    </location>
</feature>
<organism evidence="13 14">
    <name type="scientific">Pseudoduganella guangdongensis</name>
    <dbReference type="NCBI Taxonomy" id="2692179"/>
    <lineage>
        <taxon>Bacteria</taxon>
        <taxon>Pseudomonadati</taxon>
        <taxon>Pseudomonadota</taxon>
        <taxon>Betaproteobacteria</taxon>
        <taxon>Burkholderiales</taxon>
        <taxon>Oxalobacteraceae</taxon>
        <taxon>Telluria group</taxon>
        <taxon>Pseudoduganella</taxon>
    </lineage>
</organism>
<keyword evidence="11" id="KW-0012">Acyltransferase</keyword>
<evidence type="ECO:0000256" key="6">
    <source>
        <dbReference type="ARBA" id="ARBA00022692"/>
    </source>
</evidence>
<evidence type="ECO:0000256" key="4">
    <source>
        <dbReference type="ARBA" id="ARBA00016084"/>
    </source>
</evidence>
<evidence type="ECO:0000256" key="11">
    <source>
        <dbReference type="PIRNR" id="PIRNR016636"/>
    </source>
</evidence>
<comment type="caution">
    <text evidence="13">The sequence shown here is derived from an EMBL/GenBank/DDBJ whole genome shotgun (WGS) entry which is preliminary data.</text>
</comment>
<keyword evidence="5 11" id="KW-1003">Cell membrane</keyword>
<evidence type="ECO:0000256" key="3">
    <source>
        <dbReference type="ARBA" id="ARBA00010323"/>
    </source>
</evidence>
<evidence type="ECO:0000313" key="13">
    <source>
        <dbReference type="EMBL" id="MYN02384.1"/>
    </source>
</evidence>
<dbReference type="EMBL" id="WWCJ01000006">
    <property type="protein sequence ID" value="MYN02384.1"/>
    <property type="molecule type" value="Genomic_DNA"/>
</dbReference>
<dbReference type="Pfam" id="PF03062">
    <property type="entry name" value="MBOAT"/>
    <property type="match status" value="1"/>
</dbReference>
<evidence type="ECO:0000256" key="1">
    <source>
        <dbReference type="ARBA" id="ARBA00004651"/>
    </source>
</evidence>
<comment type="similarity">
    <text evidence="3 11">Belongs to the membrane-bound acyltransferase family.</text>
</comment>
<dbReference type="GO" id="GO:0005886">
    <property type="term" value="C:plasma membrane"/>
    <property type="evidence" value="ECO:0007669"/>
    <property type="project" value="UniProtKB-SubCell"/>
</dbReference>
<evidence type="ECO:0000313" key="14">
    <source>
        <dbReference type="Proteomes" id="UP000448575"/>
    </source>
</evidence>
<dbReference type="RefSeq" id="WP_161025389.1">
    <property type="nucleotide sequence ID" value="NZ_WWCJ01000006.1"/>
</dbReference>
<keyword evidence="11" id="KW-0808">Transferase</keyword>
<dbReference type="PANTHER" id="PTHR13285">
    <property type="entry name" value="ACYLTRANSFERASE"/>
    <property type="match status" value="1"/>
</dbReference>
<dbReference type="PIRSF" id="PIRSF500217">
    <property type="entry name" value="AlgI"/>
    <property type="match status" value="1"/>
</dbReference>